<name>A0A7L4YK90_9ACTN</name>
<evidence type="ECO:0000313" key="1">
    <source>
        <dbReference type="EMBL" id="QHB99477.1"/>
    </source>
</evidence>
<dbReference type="Proteomes" id="UP000463857">
    <property type="component" value="Chromosome"/>
</dbReference>
<gene>
    <name evidence="1" type="ORF">EK0264_03715</name>
</gene>
<proteinExistence type="predicted"/>
<organism evidence="1 2">
    <name type="scientific">Epidermidibacterium keratini</name>
    <dbReference type="NCBI Taxonomy" id="1891644"/>
    <lineage>
        <taxon>Bacteria</taxon>
        <taxon>Bacillati</taxon>
        <taxon>Actinomycetota</taxon>
        <taxon>Actinomycetes</taxon>
        <taxon>Sporichthyales</taxon>
        <taxon>Sporichthyaceae</taxon>
        <taxon>Epidermidibacterium</taxon>
    </lineage>
</organism>
<dbReference type="OrthoDB" id="5197973at2"/>
<protein>
    <submittedName>
        <fullName evidence="1">Uncharacterized protein</fullName>
    </submittedName>
</protein>
<dbReference type="KEGG" id="eke:EK0264_03715"/>
<dbReference type="EMBL" id="CP047156">
    <property type="protein sequence ID" value="QHB99477.1"/>
    <property type="molecule type" value="Genomic_DNA"/>
</dbReference>
<dbReference type="InParanoid" id="A0A7L4YK90"/>
<dbReference type="RefSeq" id="WP_159543070.1">
    <property type="nucleotide sequence ID" value="NZ_CP047156.1"/>
</dbReference>
<accession>A0A7L4YK90</accession>
<evidence type="ECO:0000313" key="2">
    <source>
        <dbReference type="Proteomes" id="UP000463857"/>
    </source>
</evidence>
<reference evidence="1 2" key="1">
    <citation type="journal article" date="2018" name="Int. J. Syst. Evol. Microbiol.">
        <title>Epidermidibacterium keratini gen. nov., sp. nov., a member of the family Sporichthyaceae, isolated from keratin epidermis.</title>
        <authorList>
            <person name="Lee D.G."/>
            <person name="Trujillo M.E."/>
            <person name="Kang S."/>
            <person name="Nam J.J."/>
            <person name="Kim Y.J."/>
        </authorList>
    </citation>
    <scope>NUCLEOTIDE SEQUENCE [LARGE SCALE GENOMIC DNA]</scope>
    <source>
        <strain evidence="1 2">EPI-7</strain>
    </source>
</reference>
<dbReference type="AlphaFoldDB" id="A0A7L4YK90"/>
<keyword evidence="2" id="KW-1185">Reference proteome</keyword>
<sequence length="123" mass="12553">MGINPTRKSYGRVNRSYLVTETGVGDGIGCTLPKAAFENAPGVEDGLVPAGYPVTVAADGKAAPFAAGGELSGFTIDSVNVTLGDESIGYQWYGAIDPSKLPVDFDPAGATGNASKFYFGAKA</sequence>